<evidence type="ECO:0000313" key="5">
    <source>
        <dbReference type="Proteomes" id="UP001293593"/>
    </source>
</evidence>
<evidence type="ECO:0008006" key="6">
    <source>
        <dbReference type="Google" id="ProtNLM"/>
    </source>
</evidence>
<dbReference type="InterPro" id="IPR025836">
    <property type="entry name" value="Zn_knuckle_CX2CX4HX4C"/>
</dbReference>
<evidence type="ECO:0000259" key="2">
    <source>
        <dbReference type="Pfam" id="PF14111"/>
    </source>
</evidence>
<dbReference type="InterPro" id="IPR040256">
    <property type="entry name" value="At4g02000-like"/>
</dbReference>
<protein>
    <recommendedName>
        <fullName evidence="6">DUF4283 domain-containing protein</fullName>
    </recommendedName>
</protein>
<feature type="region of interest" description="Disordered" evidence="1">
    <location>
        <begin position="265"/>
        <end position="294"/>
    </location>
</feature>
<feature type="domain" description="DUF4283" evidence="2">
    <location>
        <begin position="30"/>
        <end position="106"/>
    </location>
</feature>
<feature type="region of interest" description="Disordered" evidence="1">
    <location>
        <begin position="457"/>
        <end position="482"/>
    </location>
</feature>
<dbReference type="AlphaFoldDB" id="A0AAE1MT51"/>
<evidence type="ECO:0000256" key="1">
    <source>
        <dbReference type="SAM" id="MobiDB-lite"/>
    </source>
</evidence>
<dbReference type="Pfam" id="PF14111">
    <property type="entry name" value="DUF4283"/>
    <property type="match status" value="1"/>
</dbReference>
<evidence type="ECO:0000313" key="4">
    <source>
        <dbReference type="EMBL" id="KAK4276100.1"/>
    </source>
</evidence>
<proteinExistence type="predicted"/>
<name>A0AAE1MT51_9FABA</name>
<accession>A0AAE1MT51</accession>
<dbReference type="Pfam" id="PF14392">
    <property type="entry name" value="zf-CCHC_4"/>
    <property type="match status" value="1"/>
</dbReference>
<organism evidence="4 5">
    <name type="scientific">Acacia crassicarpa</name>
    <name type="common">northern wattle</name>
    <dbReference type="NCBI Taxonomy" id="499986"/>
    <lineage>
        <taxon>Eukaryota</taxon>
        <taxon>Viridiplantae</taxon>
        <taxon>Streptophyta</taxon>
        <taxon>Embryophyta</taxon>
        <taxon>Tracheophyta</taxon>
        <taxon>Spermatophyta</taxon>
        <taxon>Magnoliopsida</taxon>
        <taxon>eudicotyledons</taxon>
        <taxon>Gunneridae</taxon>
        <taxon>Pentapetalae</taxon>
        <taxon>rosids</taxon>
        <taxon>fabids</taxon>
        <taxon>Fabales</taxon>
        <taxon>Fabaceae</taxon>
        <taxon>Caesalpinioideae</taxon>
        <taxon>mimosoid clade</taxon>
        <taxon>Acacieae</taxon>
        <taxon>Acacia</taxon>
    </lineage>
</organism>
<gene>
    <name evidence="4" type="ORF">QN277_019089</name>
</gene>
<dbReference type="Proteomes" id="UP001293593">
    <property type="component" value="Unassembled WGS sequence"/>
</dbReference>
<feature type="domain" description="Zinc knuckle CX2CX4HX4C" evidence="3">
    <location>
        <begin position="172"/>
        <end position="216"/>
    </location>
</feature>
<comment type="caution">
    <text evidence="4">The sequence shown here is derived from an EMBL/GenBank/DDBJ whole genome shotgun (WGS) entry which is preliminary data.</text>
</comment>
<sequence length="482" mass="53958">MELGQGSGCSGLKEVVLNLDTKVEKQGGNLVGKIMTNKNLNIPTVLSMIRKGWHMGEDDMEAHELDRGELIFLFRFRDTKDFVRILKGRPWSILGHLLNLQIWEDGMILKDVNFDEAPFWVQFHGLPLEAFDDGNAKILGNSVGKLVMFERPNVDGKFGRGFIFVRALVQLKEPLVSGFMVPRKGKEPAWVSIKYERLQTFCYSSGRLEHDGRSCRNLVDRGDVAGGKKMYGSWLSTVGVRTLDEVLEICRTGWCEVEGLPDRTHEGFSHRSRSPAKVSLMSGKRDPRMSSCQNQEGAGSEIVCQKGIGSCHLYSAETVVEESQRCQERQTTFIVEQVAFSREEVVIPEDQRASQCIGSKWAIQEVTDPPRIIPLDCGPSENNGGSPTKDELTPLYRVELPGDFDPVRAPPVHLNIGLSPISAVAKSLKDCHIKRPSERDLTWDSIKRQKRLCFDEITIPPEPSPEPRASPKKPQSSGCQLQ</sequence>
<dbReference type="InterPro" id="IPR025558">
    <property type="entry name" value="DUF4283"/>
</dbReference>
<reference evidence="4" key="1">
    <citation type="submission" date="2023-10" db="EMBL/GenBank/DDBJ databases">
        <title>Chromosome-level genome of the transformable northern wattle, Acacia crassicarpa.</title>
        <authorList>
            <person name="Massaro I."/>
            <person name="Sinha N.R."/>
            <person name="Poethig S."/>
            <person name="Leichty A.R."/>
        </authorList>
    </citation>
    <scope>NUCLEOTIDE SEQUENCE</scope>
    <source>
        <strain evidence="4">Acra3RX</strain>
        <tissue evidence="4">Leaf</tissue>
    </source>
</reference>
<dbReference type="PANTHER" id="PTHR31286">
    <property type="entry name" value="GLYCINE-RICH CELL WALL STRUCTURAL PROTEIN 1.8-LIKE"/>
    <property type="match status" value="1"/>
</dbReference>
<dbReference type="EMBL" id="JAWXYG010000004">
    <property type="protein sequence ID" value="KAK4276100.1"/>
    <property type="molecule type" value="Genomic_DNA"/>
</dbReference>
<dbReference type="PANTHER" id="PTHR31286:SF178">
    <property type="entry name" value="DUF4283 DOMAIN-CONTAINING PROTEIN"/>
    <property type="match status" value="1"/>
</dbReference>
<evidence type="ECO:0000259" key="3">
    <source>
        <dbReference type="Pfam" id="PF14392"/>
    </source>
</evidence>
<keyword evidence="5" id="KW-1185">Reference proteome</keyword>